<dbReference type="Proteomes" id="UP001194580">
    <property type="component" value="Unassembled WGS sequence"/>
</dbReference>
<feature type="transmembrane region" description="Helical" evidence="1">
    <location>
        <begin position="437"/>
        <end position="460"/>
    </location>
</feature>
<reference evidence="2" key="1">
    <citation type="journal article" date="2020" name="Fungal Divers.">
        <title>Resolving the Mortierellaceae phylogeny through synthesis of multi-gene phylogenetics and phylogenomics.</title>
        <authorList>
            <person name="Vandepol N."/>
            <person name="Liber J."/>
            <person name="Desiro A."/>
            <person name="Na H."/>
            <person name="Kennedy M."/>
            <person name="Barry K."/>
            <person name="Grigoriev I.V."/>
            <person name="Miller A.N."/>
            <person name="O'Donnell K."/>
            <person name="Stajich J.E."/>
            <person name="Bonito G."/>
        </authorList>
    </citation>
    <scope>NUCLEOTIDE SEQUENCE</scope>
    <source>
        <strain evidence="2">NRRL 28262</strain>
    </source>
</reference>
<comment type="caution">
    <text evidence="2">The sequence shown here is derived from an EMBL/GenBank/DDBJ whole genome shotgun (WGS) entry which is preliminary data.</text>
</comment>
<feature type="transmembrane region" description="Helical" evidence="1">
    <location>
        <begin position="37"/>
        <end position="59"/>
    </location>
</feature>
<proteinExistence type="predicted"/>
<keyword evidence="3" id="KW-1185">Reference proteome</keyword>
<protein>
    <submittedName>
        <fullName evidence="2">Uncharacterized protein</fullName>
    </submittedName>
</protein>
<organism evidence="2 3">
    <name type="scientific">Linnemannia exigua</name>
    <dbReference type="NCBI Taxonomy" id="604196"/>
    <lineage>
        <taxon>Eukaryota</taxon>
        <taxon>Fungi</taxon>
        <taxon>Fungi incertae sedis</taxon>
        <taxon>Mucoromycota</taxon>
        <taxon>Mortierellomycotina</taxon>
        <taxon>Mortierellomycetes</taxon>
        <taxon>Mortierellales</taxon>
        <taxon>Mortierellaceae</taxon>
        <taxon>Linnemannia</taxon>
    </lineage>
</organism>
<evidence type="ECO:0000313" key="2">
    <source>
        <dbReference type="EMBL" id="KAG0271397.1"/>
    </source>
</evidence>
<dbReference type="AlphaFoldDB" id="A0AAD4H376"/>
<evidence type="ECO:0000256" key="1">
    <source>
        <dbReference type="SAM" id="Phobius"/>
    </source>
</evidence>
<gene>
    <name evidence="2" type="ORF">BGZ95_000798</name>
</gene>
<name>A0AAD4H376_9FUNG</name>
<keyword evidence="1" id="KW-0812">Transmembrane</keyword>
<sequence length="532" mass="58348">MISSDLRLRIAGSSGLYGLVNEILASKKRSVGSRTTILAMILLLTLAGKPISIIVTSGIKASLGPKYEAPVSFVAKAPEFQKLNLPTRGNSSSMLTSLYNWHQKSDVQGTIFETLSNSSPGRIFDITNRYIGTESPSSPNIPGQFYLIRELYVFSNPDVDPSCDPTSPNCSLMSLRTNISEFADLGRVFDAPITVRFNGESILYVQPARATANLYHEDFLAERPVTEISASFDVDIGTSGYVAVTTASFQTRLSTSQDLVNAAQALIGSANPIYPSIFIALNASAFTPPLISFRASTKATLVYNSPTPKSDNTSLVHCVGYEASRFISDHSIHAENMISCREIRFSVWTNTGSISSFDSDNDQTGRTHIFSIYNAMAPTLTELNITDENPGVESLDAIAQEMSVLSKEISDRLYPLNSKVSGRVTSYSYVEGIVFELWSLIFIGAVLVIVLVIALMDIILNDAITKADLATLIENTTEAHEMSESGKNIDWKKSEYPPWALVKNGKFFHMTLRQKRIELEGGEFQNLNKSFP</sequence>
<evidence type="ECO:0000313" key="3">
    <source>
        <dbReference type="Proteomes" id="UP001194580"/>
    </source>
</evidence>
<keyword evidence="1" id="KW-1133">Transmembrane helix</keyword>
<dbReference type="EMBL" id="JAAAIL010001152">
    <property type="protein sequence ID" value="KAG0271397.1"/>
    <property type="molecule type" value="Genomic_DNA"/>
</dbReference>
<keyword evidence="1" id="KW-0472">Membrane</keyword>
<accession>A0AAD4H376</accession>